<evidence type="ECO:0000313" key="1">
    <source>
        <dbReference type="EMBL" id="CDZ76489.1"/>
    </source>
</evidence>
<name>A0A078KXK5_9GAMM</name>
<dbReference type="EMBL" id="CCSB01000001">
    <property type="protein sequence ID" value="CDZ76489.1"/>
    <property type="molecule type" value="Genomic_DNA"/>
</dbReference>
<sequence>MLYDTINLRALVNLTLNFGGVIKKTSSNRCRIEIQNIYAFICVPEEALARACNTATVVMHGGGHRSTRSQNNDRENAPDYLIEQFKDAFTRAGFTQVNLGLNGPATLKLGSQMR</sequence>
<gene>
    <name evidence="1" type="ORF">BN59_00758</name>
</gene>
<proteinExistence type="predicted"/>
<dbReference type="STRING" id="1034943.BN59_00758"/>
<protein>
    <submittedName>
        <fullName evidence="1">Uncharacterized protein</fullName>
    </submittedName>
</protein>
<keyword evidence="2" id="KW-1185">Reference proteome</keyword>
<accession>A0A078KXK5</accession>
<evidence type="ECO:0000313" key="2">
    <source>
        <dbReference type="Proteomes" id="UP000044071"/>
    </source>
</evidence>
<organism evidence="1 2">
    <name type="scientific">Legionella massiliensis</name>
    <dbReference type="NCBI Taxonomy" id="1034943"/>
    <lineage>
        <taxon>Bacteria</taxon>
        <taxon>Pseudomonadati</taxon>
        <taxon>Pseudomonadota</taxon>
        <taxon>Gammaproteobacteria</taxon>
        <taxon>Legionellales</taxon>
        <taxon>Legionellaceae</taxon>
        <taxon>Legionella</taxon>
    </lineage>
</organism>
<dbReference type="AlphaFoldDB" id="A0A078KXK5"/>
<dbReference type="Proteomes" id="UP000044071">
    <property type="component" value="Unassembled WGS sequence"/>
</dbReference>
<reference evidence="1 2" key="1">
    <citation type="submission" date="2014-06" db="EMBL/GenBank/DDBJ databases">
        <authorList>
            <person name="Urmite Genomes Urmite Genomes"/>
        </authorList>
    </citation>
    <scope>NUCLEOTIDE SEQUENCE [LARGE SCALE GENOMIC DNA]</scope>
</reference>